<name>A0A838CVW7_9BACI</name>
<dbReference type="InterPro" id="IPR025372">
    <property type="entry name" value="DUF4362"/>
</dbReference>
<dbReference type="AlphaFoldDB" id="A0A838CVW7"/>
<dbReference type="RefSeq" id="WP_181473103.1">
    <property type="nucleotide sequence ID" value="NZ_JACEFG010000003.1"/>
</dbReference>
<evidence type="ECO:0000256" key="1">
    <source>
        <dbReference type="SAM" id="SignalP"/>
    </source>
</evidence>
<reference evidence="2 3" key="1">
    <citation type="journal article" date="2004" name="Extremophiles">
        <title>Halobacillus locisalis sp. nov., a halophilic bacterium isolated from a marine solar saltern of the Yellow Sea in Korea.</title>
        <authorList>
            <person name="Yoon J.H."/>
            <person name="Kang K.H."/>
            <person name="Oh T.K."/>
            <person name="Park Y.H."/>
        </authorList>
    </citation>
    <scope>NUCLEOTIDE SEQUENCE [LARGE SCALE GENOMIC DNA]</scope>
    <source>
        <strain evidence="2 3">KCTC 3788</strain>
    </source>
</reference>
<feature type="chain" id="PRO_5032422102" evidence="1">
    <location>
        <begin position="22"/>
        <end position="241"/>
    </location>
</feature>
<evidence type="ECO:0000313" key="2">
    <source>
        <dbReference type="EMBL" id="MBA2176061.1"/>
    </source>
</evidence>
<comment type="caution">
    <text evidence="2">The sequence shown here is derived from an EMBL/GenBank/DDBJ whole genome shotgun (WGS) entry which is preliminary data.</text>
</comment>
<keyword evidence="1" id="KW-0732">Signal</keyword>
<proteinExistence type="predicted"/>
<protein>
    <submittedName>
        <fullName evidence="2">DUF4362 domain-containing protein</fullName>
    </submittedName>
</protein>
<dbReference type="PROSITE" id="PS51257">
    <property type="entry name" value="PROKAR_LIPOPROTEIN"/>
    <property type="match status" value="1"/>
</dbReference>
<accession>A0A838CVW7</accession>
<keyword evidence="3" id="KW-1185">Reference proteome</keyword>
<dbReference type="Proteomes" id="UP000571017">
    <property type="component" value="Unassembled WGS sequence"/>
</dbReference>
<dbReference type="Pfam" id="PF14275">
    <property type="entry name" value="DUF4362"/>
    <property type="match status" value="1"/>
</dbReference>
<dbReference type="EMBL" id="JACEFG010000003">
    <property type="protein sequence ID" value="MBA2176061.1"/>
    <property type="molecule type" value="Genomic_DNA"/>
</dbReference>
<sequence length="241" mass="27414">MRGSFMSILLFLFLIGCSSPAEESSSVDNPSKPYPPQQATENGDVVVNNEGETVNYKRFDAFLTSVLTGENDEIRVTKYTIEGAPIFYNLQFNGEDILYTFDNTEDGYAGSGRGKRKTRCSEINQINVGERIEYRLRVCDSNEIAWTFHLSSEKTSADMDEADPDYNQVFIEAMMENTIVIAPYATDPEASYPTYEIRIDENTRIEGSKNSFEELKVKDDVKVWVRKIGENDKVAERVWVQ</sequence>
<organism evidence="2 3">
    <name type="scientific">Halobacillus locisalis</name>
    <dbReference type="NCBI Taxonomy" id="220753"/>
    <lineage>
        <taxon>Bacteria</taxon>
        <taxon>Bacillati</taxon>
        <taxon>Bacillota</taxon>
        <taxon>Bacilli</taxon>
        <taxon>Bacillales</taxon>
        <taxon>Bacillaceae</taxon>
        <taxon>Halobacillus</taxon>
    </lineage>
</organism>
<evidence type="ECO:0000313" key="3">
    <source>
        <dbReference type="Proteomes" id="UP000571017"/>
    </source>
</evidence>
<gene>
    <name evidence="2" type="ORF">H0266_14285</name>
</gene>
<feature type="signal peptide" evidence="1">
    <location>
        <begin position="1"/>
        <end position="21"/>
    </location>
</feature>